<accession>A0AAN8G6U7</accession>
<keyword evidence="5" id="KW-0812">Transmembrane</keyword>
<keyword evidence="3" id="KW-0378">Hydrolase</keyword>
<keyword evidence="5" id="KW-1133">Transmembrane helix</keyword>
<sequence length="433" mass="48256">MSDKDRRELSTGKKRSQCNRRLLITAIALSILGVVILPMAGFLYLRSAVMSISENSDEYLRKLVQQVNDNRNLLWKAKYNRFGVKNQSWGFDYTPNATAVQEVLDQLLAFFDSDTMKRHIQELVDFPDSSLPTHFDARLKWPHCPSIARIPNQGGCGSCYAVAAAGVASDRACIKSNGTYKASLSEEDILGCCAVCGNCYGGDPLKALVYWVNEGIVTGGRDGCRPYSFDLSCGVPCSPATFPGAEKNRICVRRCQDIYYQNKYDDDKHYASIAYSMYPRTMTVASDGSVRAQVPTIIGHLNKTSSTPMNIVQIRNILKKEIALFGPMTMAFPVSEEFLHYASGIFQPYPLEDLDKRIVYWHVVRLIGWGQAEDGSHYWTAINSFGEHWGDSGGNTPSVEQAIQREVTDDSSLTSLSNSCENRITNAMHDEHS</sequence>
<evidence type="ECO:0000256" key="2">
    <source>
        <dbReference type="ARBA" id="ARBA00022670"/>
    </source>
</evidence>
<evidence type="ECO:0000256" key="3">
    <source>
        <dbReference type="ARBA" id="ARBA00022801"/>
    </source>
</evidence>
<dbReference type="Pfam" id="PF00112">
    <property type="entry name" value="Peptidase_C1"/>
    <property type="match status" value="2"/>
</dbReference>
<evidence type="ECO:0000256" key="4">
    <source>
        <dbReference type="ARBA" id="ARBA00022807"/>
    </source>
</evidence>
<keyword evidence="5" id="KW-0472">Membrane</keyword>
<feature type="domain" description="Peptidase C1A papain C-terminal" evidence="6">
    <location>
        <begin position="131"/>
        <end position="407"/>
    </location>
</feature>
<evidence type="ECO:0000313" key="8">
    <source>
        <dbReference type="Proteomes" id="UP001331761"/>
    </source>
</evidence>
<evidence type="ECO:0000256" key="1">
    <source>
        <dbReference type="ARBA" id="ARBA00008455"/>
    </source>
</evidence>
<dbReference type="Proteomes" id="UP001331761">
    <property type="component" value="Unassembled WGS sequence"/>
</dbReference>
<reference evidence="7 8" key="1">
    <citation type="submission" date="2019-10" db="EMBL/GenBank/DDBJ databases">
        <title>Assembly and Annotation for the nematode Trichostrongylus colubriformis.</title>
        <authorList>
            <person name="Martin J."/>
        </authorList>
    </citation>
    <scope>NUCLEOTIDE SEQUENCE [LARGE SCALE GENOMIC DNA]</scope>
    <source>
        <strain evidence="7">G859</strain>
        <tissue evidence="7">Whole worm</tissue>
    </source>
</reference>
<protein>
    <submittedName>
        <fullName evidence="7">Cathepsin B</fullName>
    </submittedName>
</protein>
<comment type="similarity">
    <text evidence="1">Belongs to the peptidase C1 family.</text>
</comment>
<evidence type="ECO:0000256" key="5">
    <source>
        <dbReference type="SAM" id="Phobius"/>
    </source>
</evidence>
<dbReference type="PROSITE" id="PS00139">
    <property type="entry name" value="THIOL_PROTEASE_CYS"/>
    <property type="match status" value="1"/>
</dbReference>
<comment type="caution">
    <text evidence="7">The sequence shown here is derived from an EMBL/GenBank/DDBJ whole genome shotgun (WGS) entry which is preliminary data.</text>
</comment>
<keyword evidence="2" id="KW-0645">Protease</keyword>
<dbReference type="InterPro" id="IPR000668">
    <property type="entry name" value="Peptidase_C1A_C"/>
</dbReference>
<dbReference type="SUPFAM" id="SSF54001">
    <property type="entry name" value="Cysteine proteinases"/>
    <property type="match status" value="1"/>
</dbReference>
<name>A0AAN8G6U7_TRICO</name>
<dbReference type="EMBL" id="WIXE01009875">
    <property type="protein sequence ID" value="KAK5978053.1"/>
    <property type="molecule type" value="Genomic_DNA"/>
</dbReference>
<gene>
    <name evidence="7" type="ORF">GCK32_013494</name>
</gene>
<dbReference type="Gene3D" id="3.90.70.10">
    <property type="entry name" value="Cysteine proteinases"/>
    <property type="match status" value="1"/>
</dbReference>
<dbReference type="InterPro" id="IPR013128">
    <property type="entry name" value="Peptidase_C1A"/>
</dbReference>
<dbReference type="AlphaFoldDB" id="A0AAN8G6U7"/>
<dbReference type="GO" id="GO:0006508">
    <property type="term" value="P:proteolysis"/>
    <property type="evidence" value="ECO:0007669"/>
    <property type="project" value="UniProtKB-KW"/>
</dbReference>
<evidence type="ECO:0000259" key="6">
    <source>
        <dbReference type="SMART" id="SM00645"/>
    </source>
</evidence>
<organism evidence="7 8">
    <name type="scientific">Trichostrongylus colubriformis</name>
    <name type="common">Black scour worm</name>
    <dbReference type="NCBI Taxonomy" id="6319"/>
    <lineage>
        <taxon>Eukaryota</taxon>
        <taxon>Metazoa</taxon>
        <taxon>Ecdysozoa</taxon>
        <taxon>Nematoda</taxon>
        <taxon>Chromadorea</taxon>
        <taxon>Rhabditida</taxon>
        <taxon>Rhabditina</taxon>
        <taxon>Rhabditomorpha</taxon>
        <taxon>Strongyloidea</taxon>
        <taxon>Trichostrongylidae</taxon>
        <taxon>Trichostrongylus</taxon>
    </lineage>
</organism>
<dbReference type="InterPro" id="IPR000169">
    <property type="entry name" value="Pept_cys_AS"/>
</dbReference>
<dbReference type="CDD" id="cd02620">
    <property type="entry name" value="Peptidase_C1A_CathepsinB"/>
    <property type="match status" value="1"/>
</dbReference>
<keyword evidence="4" id="KW-0788">Thiol protease</keyword>
<evidence type="ECO:0000313" key="7">
    <source>
        <dbReference type="EMBL" id="KAK5978053.1"/>
    </source>
</evidence>
<dbReference type="SMART" id="SM00645">
    <property type="entry name" value="Pept_C1"/>
    <property type="match status" value="1"/>
</dbReference>
<dbReference type="GO" id="GO:0008234">
    <property type="term" value="F:cysteine-type peptidase activity"/>
    <property type="evidence" value="ECO:0007669"/>
    <property type="project" value="UniProtKB-KW"/>
</dbReference>
<dbReference type="InterPro" id="IPR038765">
    <property type="entry name" value="Papain-like_cys_pep_sf"/>
</dbReference>
<dbReference type="PANTHER" id="PTHR12411">
    <property type="entry name" value="CYSTEINE PROTEASE FAMILY C1-RELATED"/>
    <property type="match status" value="1"/>
</dbReference>
<proteinExistence type="inferred from homology"/>
<keyword evidence="8" id="KW-1185">Reference proteome</keyword>
<feature type="transmembrane region" description="Helical" evidence="5">
    <location>
        <begin position="21"/>
        <end position="45"/>
    </location>
</feature>